<dbReference type="PANTHER" id="PTHR43244:SF1">
    <property type="entry name" value="5,10-METHYLENETETRAHYDROMETHANOPTERIN REDUCTASE"/>
    <property type="match status" value="1"/>
</dbReference>
<evidence type="ECO:0000259" key="2">
    <source>
        <dbReference type="Pfam" id="PF00296"/>
    </source>
</evidence>
<protein>
    <submittedName>
        <fullName evidence="3">LLM class F420-dependent oxidoreductase</fullName>
        <ecNumber evidence="3">1.-.-.-</ecNumber>
    </submittedName>
</protein>
<sequence>MTSSPLHAPAPVPDPGDRWGVSLPFTDEPLVTQIDQYRQLADEGCTDFWTLEARGWDAFTPLAMAATTLSDVHVGTAIVPVFTRGAATLAGHAAAMAELYGDRFTLGLGASTPPIVQNWNGQSYEDPYHRIKDTVRFLKAALAGEKVTENYRTFSVRGFQLERPPAHPPKMLLAALRPGMLKLAGSETDGALLSWASVDDVPRIQEIAGSHACLGARLFVCPSTDRDHVLATARRQIAWYATTPAYRAFHEWAGRTEPLARMWHHWEAGDRRVAVDSIPEGVVDELVVSGSPEQCVEHLDRYRAAGIQIPIIHLIASGTSTFAAALSLTKARARSSRP</sequence>
<keyword evidence="1 3" id="KW-0560">Oxidoreductase</keyword>
<reference evidence="4" key="1">
    <citation type="journal article" date="2019" name="Int. J. Syst. Evol. Microbiol.">
        <title>The Global Catalogue of Microorganisms (GCM) 10K type strain sequencing project: providing services to taxonomists for standard genome sequencing and annotation.</title>
        <authorList>
            <consortium name="The Broad Institute Genomics Platform"/>
            <consortium name="The Broad Institute Genome Sequencing Center for Infectious Disease"/>
            <person name="Wu L."/>
            <person name="Ma J."/>
        </authorList>
    </citation>
    <scope>NUCLEOTIDE SEQUENCE [LARGE SCALE GENOMIC DNA]</scope>
    <source>
        <strain evidence="4">YIM 94188</strain>
    </source>
</reference>
<evidence type="ECO:0000313" key="3">
    <source>
        <dbReference type="EMBL" id="MFC5731563.1"/>
    </source>
</evidence>
<name>A0ABW0ZMZ6_9ACTN</name>
<dbReference type="CDD" id="cd01097">
    <property type="entry name" value="Tetrahydromethanopterin_reductase"/>
    <property type="match status" value="1"/>
</dbReference>
<dbReference type="NCBIfam" id="TIGR03841">
    <property type="entry name" value="F420_Rv3093c"/>
    <property type="match status" value="1"/>
</dbReference>
<dbReference type="InterPro" id="IPR022526">
    <property type="entry name" value="F420_Rv3093c"/>
</dbReference>
<dbReference type="InterPro" id="IPR036661">
    <property type="entry name" value="Luciferase-like_sf"/>
</dbReference>
<dbReference type="PANTHER" id="PTHR43244">
    <property type="match status" value="1"/>
</dbReference>
<dbReference type="EC" id="1.-.-.-" evidence="3"/>
<dbReference type="InterPro" id="IPR011251">
    <property type="entry name" value="Luciferase-like_dom"/>
</dbReference>
<feature type="domain" description="Luciferase-like" evidence="2">
    <location>
        <begin position="29"/>
        <end position="307"/>
    </location>
</feature>
<dbReference type="RefSeq" id="WP_136436756.1">
    <property type="nucleotide sequence ID" value="NZ_JBHSNS010000017.1"/>
</dbReference>
<accession>A0ABW0ZMZ6</accession>
<evidence type="ECO:0000256" key="1">
    <source>
        <dbReference type="ARBA" id="ARBA00023002"/>
    </source>
</evidence>
<keyword evidence="4" id="KW-1185">Reference proteome</keyword>
<dbReference type="Proteomes" id="UP001596072">
    <property type="component" value="Unassembled WGS sequence"/>
</dbReference>
<proteinExistence type="predicted"/>
<dbReference type="EMBL" id="JBHSNS010000017">
    <property type="protein sequence ID" value="MFC5731563.1"/>
    <property type="molecule type" value="Genomic_DNA"/>
</dbReference>
<dbReference type="Pfam" id="PF00296">
    <property type="entry name" value="Bac_luciferase"/>
    <property type="match status" value="1"/>
</dbReference>
<comment type="caution">
    <text evidence="3">The sequence shown here is derived from an EMBL/GenBank/DDBJ whole genome shotgun (WGS) entry which is preliminary data.</text>
</comment>
<dbReference type="SUPFAM" id="SSF51679">
    <property type="entry name" value="Bacterial luciferase-like"/>
    <property type="match status" value="1"/>
</dbReference>
<organism evidence="3 4">
    <name type="scientific">Nocardioides vastitatis</name>
    <dbReference type="NCBI Taxonomy" id="2568655"/>
    <lineage>
        <taxon>Bacteria</taxon>
        <taxon>Bacillati</taxon>
        <taxon>Actinomycetota</taxon>
        <taxon>Actinomycetes</taxon>
        <taxon>Propionibacteriales</taxon>
        <taxon>Nocardioidaceae</taxon>
        <taxon>Nocardioides</taxon>
    </lineage>
</organism>
<evidence type="ECO:0000313" key="4">
    <source>
        <dbReference type="Proteomes" id="UP001596072"/>
    </source>
</evidence>
<gene>
    <name evidence="3" type="ORF">ACFPQB_21815</name>
</gene>
<dbReference type="Gene3D" id="3.20.20.30">
    <property type="entry name" value="Luciferase-like domain"/>
    <property type="match status" value="1"/>
</dbReference>
<dbReference type="InterPro" id="IPR050564">
    <property type="entry name" value="F420-G6PD/mer"/>
</dbReference>
<dbReference type="GO" id="GO:0016491">
    <property type="term" value="F:oxidoreductase activity"/>
    <property type="evidence" value="ECO:0007669"/>
    <property type="project" value="UniProtKB-KW"/>
</dbReference>